<evidence type="ECO:0008006" key="3">
    <source>
        <dbReference type="Google" id="ProtNLM"/>
    </source>
</evidence>
<dbReference type="InterPro" id="IPR010634">
    <property type="entry name" value="DUF1223"/>
</dbReference>
<dbReference type="InterPro" id="IPR036249">
    <property type="entry name" value="Thioredoxin-like_sf"/>
</dbReference>
<name>A0A9X4S9Q3_9BURK</name>
<sequence>MALLASAAVSHSASAQTCEASTGPQPPAVVELYTSEGCSSCPPADRWLSGLKEQDGVVALAFHVSYWDHLGWLDRFATPQTTARQHQIKAALGGRYVYTPQVVLNGQDHRNWPGQTAQQLPRLPAAQAPGLRLRREGHQVTAHIAASSGQLAGYWAVLRDGLSSRVTRGENAGEHLKHDHVVGLYRPVPAWSAAQAHSVQLDLPAAASGLRVAFVVTDSGGNRPVQALVLRCS</sequence>
<dbReference type="AlphaFoldDB" id="A0A9X4S9Q3"/>
<dbReference type="EMBL" id="AOGK01000015">
    <property type="protein sequence ID" value="MDG5976985.1"/>
    <property type="molecule type" value="Genomic_DNA"/>
</dbReference>
<gene>
    <name evidence="1" type="ORF">H010_17114</name>
</gene>
<dbReference type="PANTHER" id="PTHR36057:SF1">
    <property type="entry name" value="LIPOPROTEIN LIPID ATTACHMENT SITE-LIKE PROTEIN, PUTATIVE (DUF1223)-RELATED"/>
    <property type="match status" value="1"/>
</dbReference>
<protein>
    <recommendedName>
        <fullName evidence="3">DUF1223 domain-containing protein</fullName>
    </recommendedName>
</protein>
<dbReference type="SUPFAM" id="SSF52833">
    <property type="entry name" value="Thioredoxin-like"/>
    <property type="match status" value="1"/>
</dbReference>
<comment type="caution">
    <text evidence="1">The sequence shown here is derived from an EMBL/GenBank/DDBJ whole genome shotgun (WGS) entry which is preliminary data.</text>
</comment>
<reference evidence="1" key="1">
    <citation type="submission" date="2013-01" db="EMBL/GenBank/DDBJ databases">
        <title>Genome draft of Hydrogenophaga taeniospiralis 2K1.</title>
        <authorList>
            <person name="Gomila M."/>
            <person name="Lalucat J."/>
        </authorList>
    </citation>
    <scope>NUCLEOTIDE SEQUENCE</scope>
    <source>
        <strain evidence="1">CCUG 15921</strain>
    </source>
</reference>
<evidence type="ECO:0000313" key="2">
    <source>
        <dbReference type="Proteomes" id="UP001152876"/>
    </source>
</evidence>
<keyword evidence="2" id="KW-1185">Reference proteome</keyword>
<dbReference type="Pfam" id="PF06764">
    <property type="entry name" value="DUF1223"/>
    <property type="match status" value="1"/>
</dbReference>
<proteinExistence type="predicted"/>
<dbReference type="PANTHER" id="PTHR36057">
    <property type="match status" value="1"/>
</dbReference>
<dbReference type="Proteomes" id="UP001152876">
    <property type="component" value="Unassembled WGS sequence"/>
</dbReference>
<organism evidence="1 2">
    <name type="scientific">Hydrogenophaga taeniospiralis CCUG 15921</name>
    <dbReference type="NCBI Taxonomy" id="1281780"/>
    <lineage>
        <taxon>Bacteria</taxon>
        <taxon>Pseudomonadati</taxon>
        <taxon>Pseudomonadota</taxon>
        <taxon>Betaproteobacteria</taxon>
        <taxon>Burkholderiales</taxon>
        <taxon>Comamonadaceae</taxon>
        <taxon>Hydrogenophaga</taxon>
    </lineage>
</organism>
<evidence type="ECO:0000313" key="1">
    <source>
        <dbReference type="EMBL" id="MDG5976985.1"/>
    </source>
</evidence>
<accession>A0A9X4S9Q3</accession>